<keyword evidence="2" id="KW-1003">Cell membrane</keyword>
<feature type="transmembrane region" description="Helical" evidence="8">
    <location>
        <begin position="140"/>
        <end position="160"/>
    </location>
</feature>
<dbReference type="RefSeq" id="WP_310884955.1">
    <property type="nucleotide sequence ID" value="NZ_CP121646.1"/>
</dbReference>
<feature type="transmembrane region" description="Helical" evidence="8">
    <location>
        <begin position="99"/>
        <end position="128"/>
    </location>
</feature>
<feature type="transmembrane region" description="Helical" evidence="8">
    <location>
        <begin position="180"/>
        <end position="203"/>
    </location>
</feature>
<comment type="similarity">
    <text evidence="7">Belongs to the glycosyltransferase 87 family.</text>
</comment>
<keyword evidence="10" id="KW-1185">Reference proteome</keyword>
<evidence type="ECO:0000256" key="2">
    <source>
        <dbReference type="ARBA" id="ARBA00022475"/>
    </source>
</evidence>
<keyword evidence="5 8" id="KW-1133">Transmembrane helix</keyword>
<comment type="subcellular location">
    <subcellularLocation>
        <location evidence="1">Cell membrane</location>
        <topology evidence="1">Multi-pass membrane protein</topology>
    </subcellularLocation>
</comment>
<feature type="transmembrane region" description="Helical" evidence="8">
    <location>
        <begin position="15"/>
        <end position="35"/>
    </location>
</feature>
<evidence type="ECO:0000256" key="6">
    <source>
        <dbReference type="ARBA" id="ARBA00023136"/>
    </source>
</evidence>
<dbReference type="InterPro" id="IPR018584">
    <property type="entry name" value="GT87"/>
</dbReference>
<gene>
    <name evidence="9" type="ORF">QA636_28535</name>
</gene>
<keyword evidence="4 8" id="KW-0812">Transmembrane</keyword>
<dbReference type="EMBL" id="CP121646">
    <property type="protein sequence ID" value="WFU61431.1"/>
    <property type="molecule type" value="Genomic_DNA"/>
</dbReference>
<name>A0ABY8J7F9_9BRAD</name>
<accession>A0ABY8J7F9</accession>
<feature type="transmembrane region" description="Helical" evidence="8">
    <location>
        <begin position="273"/>
        <end position="292"/>
    </location>
</feature>
<dbReference type="Proteomes" id="UP001221546">
    <property type="component" value="Chromosome"/>
</dbReference>
<proteinExistence type="inferred from homology"/>
<dbReference type="Pfam" id="PF09594">
    <property type="entry name" value="GT87"/>
    <property type="match status" value="1"/>
</dbReference>
<keyword evidence="3 9" id="KW-0808">Transferase</keyword>
<keyword evidence="9" id="KW-0328">Glycosyltransferase</keyword>
<evidence type="ECO:0000256" key="1">
    <source>
        <dbReference type="ARBA" id="ARBA00004651"/>
    </source>
</evidence>
<feature type="transmembrane region" description="Helical" evidence="8">
    <location>
        <begin position="363"/>
        <end position="382"/>
    </location>
</feature>
<evidence type="ECO:0000256" key="7">
    <source>
        <dbReference type="ARBA" id="ARBA00024033"/>
    </source>
</evidence>
<organism evidence="9 10">
    <name type="scientific">Bradyrhizobium brasilense</name>
    <dbReference type="NCBI Taxonomy" id="1419277"/>
    <lineage>
        <taxon>Bacteria</taxon>
        <taxon>Pseudomonadati</taxon>
        <taxon>Pseudomonadota</taxon>
        <taxon>Alphaproteobacteria</taxon>
        <taxon>Hyphomicrobiales</taxon>
        <taxon>Nitrobacteraceae</taxon>
        <taxon>Bradyrhizobium</taxon>
    </lineage>
</organism>
<evidence type="ECO:0000313" key="10">
    <source>
        <dbReference type="Proteomes" id="UP001221546"/>
    </source>
</evidence>
<feature type="transmembrane region" description="Helical" evidence="8">
    <location>
        <begin position="210"/>
        <end position="229"/>
    </location>
</feature>
<keyword evidence="6 8" id="KW-0472">Membrane</keyword>
<dbReference type="EC" id="2.4.-.-" evidence="9"/>
<evidence type="ECO:0000256" key="4">
    <source>
        <dbReference type="ARBA" id="ARBA00022692"/>
    </source>
</evidence>
<dbReference type="GO" id="GO:0016757">
    <property type="term" value="F:glycosyltransferase activity"/>
    <property type="evidence" value="ECO:0007669"/>
    <property type="project" value="UniProtKB-KW"/>
</dbReference>
<protein>
    <submittedName>
        <fullName evidence="9">Glycosyltransferase family 87 protein</fullName>
        <ecNumber evidence="9">2.4.-.-</ecNumber>
    </submittedName>
</protein>
<evidence type="ECO:0000256" key="5">
    <source>
        <dbReference type="ARBA" id="ARBA00022989"/>
    </source>
</evidence>
<evidence type="ECO:0000313" key="9">
    <source>
        <dbReference type="EMBL" id="WFU61431.1"/>
    </source>
</evidence>
<evidence type="ECO:0000256" key="8">
    <source>
        <dbReference type="SAM" id="Phobius"/>
    </source>
</evidence>
<evidence type="ECO:0000256" key="3">
    <source>
        <dbReference type="ARBA" id="ARBA00022679"/>
    </source>
</evidence>
<reference evidence="9 10" key="1">
    <citation type="submission" date="2023-04" db="EMBL/GenBank/DDBJ databases">
        <title>Australian commercial rhizobial inoculants.</title>
        <authorList>
            <person name="Kohlmeier M.G."/>
            <person name="O'Hara G.W."/>
            <person name="Colombi E."/>
            <person name="Ramsay J.P."/>
            <person name="Terpolilli J."/>
        </authorList>
    </citation>
    <scope>NUCLEOTIDE SEQUENCE [LARGE SCALE GENOMIC DNA]</scope>
    <source>
        <strain evidence="9 10">CB627</strain>
    </source>
</reference>
<feature type="transmembrane region" description="Helical" evidence="8">
    <location>
        <begin position="299"/>
        <end position="318"/>
    </location>
</feature>
<sequence>MSIISSGVWLTAKRVQLYPTMFLTISAVLSVAYLLSGHSNLDVRGKPIGTDFASFWAASRFVLSGNAGDAYDPIKHYAAQEAFFGKGVVWAAWFYPPPALLIIAPLGILPYLISLFTWLAATGVVYIATVRRFISRPDSIVPVLCFPAVLINIIHGQNAFLSTSIVGTGLLMSDRYPTAAGMLLGTLCFKPQLAPMLAVVVFARGNWRMALGAAFSVCAIATAATQLFGPEIWRQFWSTVPLSRLWLEEGLTGFAKMQSAFSAVRLIGGGINLAYSIQAAFSISAAILLWMIWRSVASIRLRAGATGAAILLGTPFILDYDFVLLSLPIAALAAEGLEDGFRPYEKTILACAWTLPLIARLAGFAYVPLSPEIVMFLLVLIWRRATLPHRSSLAAAGKCEVPAVD</sequence>